<accession>A0ABQ0MEZ8</accession>
<evidence type="ECO:0000313" key="3">
    <source>
        <dbReference type="Proteomes" id="UP000194153"/>
    </source>
</evidence>
<gene>
    <name evidence="2" type="ORF">GPEL0_01f0683</name>
</gene>
<evidence type="ECO:0000313" key="2">
    <source>
        <dbReference type="EMBL" id="GAW65673.1"/>
    </source>
</evidence>
<protein>
    <submittedName>
        <fullName evidence="2">THUMP domain-containing protein</fullName>
    </submittedName>
</protein>
<feature type="domain" description="THUMP" evidence="1">
    <location>
        <begin position="61"/>
        <end position="160"/>
    </location>
</feature>
<organism evidence="2 3">
    <name type="scientific">Geoanaerobacter pelophilus</name>
    <dbReference type="NCBI Taxonomy" id="60036"/>
    <lineage>
        <taxon>Bacteria</taxon>
        <taxon>Pseudomonadati</taxon>
        <taxon>Thermodesulfobacteriota</taxon>
        <taxon>Desulfuromonadia</taxon>
        <taxon>Geobacterales</taxon>
        <taxon>Geobacteraceae</taxon>
        <taxon>Geoanaerobacter</taxon>
    </lineage>
</organism>
<dbReference type="InterPro" id="IPR004114">
    <property type="entry name" value="THUMP_dom"/>
</dbReference>
<name>A0ABQ0MEZ8_9BACT</name>
<reference evidence="3" key="2">
    <citation type="submission" date="2017-05" db="EMBL/GenBank/DDBJ databases">
        <title>Draft genome sequence of Geobacter pelophilus, a iron(III)-reducing bacteria.</title>
        <authorList>
            <person name="Aoyagi T."/>
            <person name="Koike H."/>
            <person name="Morita T."/>
            <person name="Sato Y."/>
            <person name="Habe H."/>
            <person name="Hori T."/>
        </authorList>
    </citation>
    <scope>NUCLEOTIDE SEQUENCE [LARGE SCALE GENOMIC DNA]</scope>
    <source>
        <strain evidence="3">Drf2</strain>
    </source>
</reference>
<comment type="caution">
    <text evidence="2">The sequence shown here is derived from an EMBL/GenBank/DDBJ whole genome shotgun (WGS) entry which is preliminary data.</text>
</comment>
<reference evidence="2 3" key="1">
    <citation type="submission" date="2017-04" db="EMBL/GenBank/DDBJ databases">
        <authorList>
            <consortium name="Geobacter pelophilus Genome Sequencing"/>
            <person name="Aoyagi T."/>
            <person name="Koike H."/>
            <person name="Hori T."/>
        </authorList>
    </citation>
    <scope>NUCLEOTIDE SEQUENCE [LARGE SCALE GENOMIC DNA]</scope>
    <source>
        <strain evidence="2 3">Drf2</strain>
    </source>
</reference>
<dbReference type="Proteomes" id="UP000194153">
    <property type="component" value="Unassembled WGS sequence"/>
</dbReference>
<sequence length="178" mass="20226">MVTVQEGGYQEALKVLRQFGEVGRTEYFNVLTLRVLDYRQFIEELHEEGERDPQLVHCLAGVVPVIQTFSFQTPAEFEEKSRQASCAWLPVLGGKSFHVRMHRRGFKGKLSSLEQEQQLDRYLIEALELAGEGGRIGFDDPDAVIAVETVGGHAGLSLWSRQDLKRYPLLHLTRGRSR</sequence>
<keyword evidence="3" id="KW-1185">Reference proteome</keyword>
<proteinExistence type="predicted"/>
<dbReference type="SMART" id="SM00981">
    <property type="entry name" value="THUMP"/>
    <property type="match status" value="1"/>
</dbReference>
<evidence type="ECO:0000259" key="1">
    <source>
        <dbReference type="SMART" id="SM00981"/>
    </source>
</evidence>
<dbReference type="SUPFAM" id="SSF143437">
    <property type="entry name" value="THUMP domain-like"/>
    <property type="match status" value="1"/>
</dbReference>
<dbReference type="EMBL" id="BDQG01000001">
    <property type="protein sequence ID" value="GAW65673.1"/>
    <property type="molecule type" value="Genomic_DNA"/>
</dbReference>